<keyword evidence="2" id="KW-1185">Reference proteome</keyword>
<evidence type="ECO:0000313" key="1">
    <source>
        <dbReference type="EMBL" id="KAK3241027.1"/>
    </source>
</evidence>
<comment type="caution">
    <text evidence="1">The sequence shown here is derived from an EMBL/GenBank/DDBJ whole genome shotgun (WGS) entry which is preliminary data.</text>
</comment>
<protein>
    <submittedName>
        <fullName evidence="1">Uncharacterized protein</fullName>
    </submittedName>
</protein>
<sequence length="106" mass="11249">MASGPAEDFTASIKLPVRPVKENAIQQFGYRPPTVGPVNGALSVGTTLRGRDEPEALTATGVSAKDMQKSYNVPWSKAIGGDPRHWTPAAATKYPDQPVRWCGGAV</sequence>
<dbReference type="Proteomes" id="UP001190700">
    <property type="component" value="Unassembled WGS sequence"/>
</dbReference>
<name>A0AAE0EUZ7_9CHLO</name>
<reference evidence="1 2" key="1">
    <citation type="journal article" date="2015" name="Genome Biol. Evol.">
        <title>Comparative Genomics of a Bacterivorous Green Alga Reveals Evolutionary Causalities and Consequences of Phago-Mixotrophic Mode of Nutrition.</title>
        <authorList>
            <person name="Burns J.A."/>
            <person name="Paasch A."/>
            <person name="Narechania A."/>
            <person name="Kim E."/>
        </authorList>
    </citation>
    <scope>NUCLEOTIDE SEQUENCE [LARGE SCALE GENOMIC DNA]</scope>
    <source>
        <strain evidence="1 2">PLY_AMNH</strain>
    </source>
</reference>
<dbReference type="AlphaFoldDB" id="A0AAE0EUZ7"/>
<accession>A0AAE0EUZ7</accession>
<organism evidence="1 2">
    <name type="scientific">Cymbomonas tetramitiformis</name>
    <dbReference type="NCBI Taxonomy" id="36881"/>
    <lineage>
        <taxon>Eukaryota</taxon>
        <taxon>Viridiplantae</taxon>
        <taxon>Chlorophyta</taxon>
        <taxon>Pyramimonadophyceae</taxon>
        <taxon>Pyramimonadales</taxon>
        <taxon>Pyramimonadaceae</taxon>
        <taxon>Cymbomonas</taxon>
    </lineage>
</organism>
<evidence type="ECO:0000313" key="2">
    <source>
        <dbReference type="Proteomes" id="UP001190700"/>
    </source>
</evidence>
<dbReference type="EMBL" id="LGRX02033493">
    <property type="protein sequence ID" value="KAK3241027.1"/>
    <property type="molecule type" value="Genomic_DNA"/>
</dbReference>
<proteinExistence type="predicted"/>
<gene>
    <name evidence="1" type="ORF">CYMTET_49173</name>
</gene>